<dbReference type="AlphaFoldDB" id="A0A8X6Y894"/>
<name>A0A8X6Y894_9ARAC</name>
<feature type="transmembrane region" description="Helical" evidence="1">
    <location>
        <begin position="98"/>
        <end position="116"/>
    </location>
</feature>
<keyword evidence="1" id="KW-1133">Transmembrane helix</keyword>
<keyword evidence="1" id="KW-0472">Membrane</keyword>
<protein>
    <submittedName>
        <fullName evidence="2">Uncharacterized protein</fullName>
    </submittedName>
</protein>
<evidence type="ECO:0000313" key="2">
    <source>
        <dbReference type="EMBL" id="GFY66684.1"/>
    </source>
</evidence>
<sequence length="159" mass="17735">MNYFRTSGRSIKLISPMTNHHVPADYQLFVNQPFRVPLPTLTWVASCAFLSAHPLALDGTADNEIMLFRYLSERGCDLNGSGSSLFSLCLLGGGSKQIYAVLGIFGVIFAGNLLLLRRKVEIELVLEDWIEVARIEKKKYEVALYWSVRTGCFATDIVG</sequence>
<gene>
    <name evidence="2" type="ORF">TNIN_381381</name>
</gene>
<evidence type="ECO:0000256" key="1">
    <source>
        <dbReference type="SAM" id="Phobius"/>
    </source>
</evidence>
<proteinExistence type="predicted"/>
<dbReference type="Proteomes" id="UP000886998">
    <property type="component" value="Unassembled WGS sequence"/>
</dbReference>
<evidence type="ECO:0000313" key="3">
    <source>
        <dbReference type="Proteomes" id="UP000886998"/>
    </source>
</evidence>
<comment type="caution">
    <text evidence="2">The sequence shown here is derived from an EMBL/GenBank/DDBJ whole genome shotgun (WGS) entry which is preliminary data.</text>
</comment>
<keyword evidence="3" id="KW-1185">Reference proteome</keyword>
<accession>A0A8X6Y894</accession>
<keyword evidence="1" id="KW-0812">Transmembrane</keyword>
<organism evidence="2 3">
    <name type="scientific">Trichonephila inaurata madagascariensis</name>
    <dbReference type="NCBI Taxonomy" id="2747483"/>
    <lineage>
        <taxon>Eukaryota</taxon>
        <taxon>Metazoa</taxon>
        <taxon>Ecdysozoa</taxon>
        <taxon>Arthropoda</taxon>
        <taxon>Chelicerata</taxon>
        <taxon>Arachnida</taxon>
        <taxon>Araneae</taxon>
        <taxon>Araneomorphae</taxon>
        <taxon>Entelegynae</taxon>
        <taxon>Araneoidea</taxon>
        <taxon>Nephilidae</taxon>
        <taxon>Trichonephila</taxon>
        <taxon>Trichonephila inaurata</taxon>
    </lineage>
</organism>
<dbReference type="EMBL" id="BMAV01016192">
    <property type="protein sequence ID" value="GFY66684.1"/>
    <property type="molecule type" value="Genomic_DNA"/>
</dbReference>
<reference evidence="2" key="1">
    <citation type="submission" date="2020-08" db="EMBL/GenBank/DDBJ databases">
        <title>Multicomponent nature underlies the extraordinary mechanical properties of spider dragline silk.</title>
        <authorList>
            <person name="Kono N."/>
            <person name="Nakamura H."/>
            <person name="Mori M."/>
            <person name="Yoshida Y."/>
            <person name="Ohtoshi R."/>
            <person name="Malay A.D."/>
            <person name="Moran D.A.P."/>
            <person name="Tomita M."/>
            <person name="Numata K."/>
            <person name="Arakawa K."/>
        </authorList>
    </citation>
    <scope>NUCLEOTIDE SEQUENCE</scope>
</reference>